<dbReference type="GeneID" id="44996923"/>
<dbReference type="Proteomes" id="UP000000814">
    <property type="component" value="Chromosome"/>
</dbReference>
<dbReference type="STRING" id="272562.CA_C0414"/>
<accession>Q97LY6</accession>
<evidence type="ECO:0000313" key="2">
    <source>
        <dbReference type="EMBL" id="AAK78394.1"/>
    </source>
</evidence>
<proteinExistence type="predicted"/>
<dbReference type="RefSeq" id="WP_010963736.1">
    <property type="nucleotide sequence ID" value="NC_003030.1"/>
</dbReference>
<name>Q97LY6_CLOAB</name>
<evidence type="ECO:0008006" key="4">
    <source>
        <dbReference type="Google" id="ProtNLM"/>
    </source>
</evidence>
<dbReference type="KEGG" id="cac:CA_C0414"/>
<evidence type="ECO:0000313" key="3">
    <source>
        <dbReference type="Proteomes" id="UP000000814"/>
    </source>
</evidence>
<dbReference type="EMBL" id="AE001437">
    <property type="protein sequence ID" value="AAK78394.1"/>
    <property type="molecule type" value="Genomic_DNA"/>
</dbReference>
<keyword evidence="3" id="KW-1185">Reference proteome</keyword>
<dbReference type="AlphaFoldDB" id="Q97LY6"/>
<feature type="coiled-coil region" evidence="1">
    <location>
        <begin position="11"/>
        <end position="38"/>
    </location>
</feature>
<keyword evidence="1" id="KW-0175">Coiled coil</keyword>
<reference evidence="2 3" key="1">
    <citation type="journal article" date="2001" name="J. Bacteriol.">
        <title>Genome sequence and comparative analysis of the solvent-producing bacterium Clostridium acetobutylicum.</title>
        <authorList>
            <person name="Nolling J."/>
            <person name="Breton G."/>
            <person name="Omelchenko M.V."/>
            <person name="Makarova K.S."/>
            <person name="Zeng Q."/>
            <person name="Gibson R."/>
            <person name="Lee H.M."/>
            <person name="Dubois J."/>
            <person name="Qiu D."/>
            <person name="Hitti J."/>
            <person name="Wolf Y.I."/>
            <person name="Tatusov R.L."/>
            <person name="Sabathe F."/>
            <person name="Doucette-Stamm L."/>
            <person name="Soucaille P."/>
            <person name="Daly M.J."/>
            <person name="Bennett G.N."/>
            <person name="Koonin E.V."/>
            <person name="Smith D.R."/>
        </authorList>
    </citation>
    <scope>NUCLEOTIDE SEQUENCE [LARGE SCALE GENOMIC DNA]</scope>
    <source>
        <strain evidence="3">ATCC 824 / DSM 792 / JCM 1419 / LMG 5710 / VKM B-1787</strain>
    </source>
</reference>
<dbReference type="HOGENOM" id="CLU_851792_0_0_9"/>
<protein>
    <recommendedName>
        <fullName evidence="4">LXG domain-containing protein</fullName>
    </recommendedName>
</protein>
<organism evidence="2 3">
    <name type="scientific">Clostridium acetobutylicum (strain ATCC 824 / DSM 792 / JCM 1419 / IAM 19013 / LMG 5710 / NBRC 13948 / NRRL B-527 / VKM B-1787 / 2291 / W)</name>
    <dbReference type="NCBI Taxonomy" id="272562"/>
    <lineage>
        <taxon>Bacteria</taxon>
        <taxon>Bacillati</taxon>
        <taxon>Bacillota</taxon>
        <taxon>Clostridia</taxon>
        <taxon>Eubacteriales</taxon>
        <taxon>Clostridiaceae</taxon>
        <taxon>Clostridium</taxon>
    </lineage>
</organism>
<dbReference type="PIR" id="G96950">
    <property type="entry name" value="G96950"/>
</dbReference>
<evidence type="ECO:0000256" key="1">
    <source>
        <dbReference type="SAM" id="Coils"/>
    </source>
</evidence>
<dbReference type="OrthoDB" id="9950141at2"/>
<sequence>MDEIFLKSDELQNNIDYIKKLTNQMNDVQNEIKQCIKQLDSNEISKSIKNITDDMYKNYEYGQQIVEEIMKIESIMKNAVNIFNELDINLGSNMNKGSLNSAVAGILWEKQSSRIKTEMKKDFEEIDKSALKIKKDTFKRDLPEAFTRKLENFFDEPKIQATLTLVGGGTLITGGLLKRKALSNKINTNNGSEALKYKINNYNQIDAHAEETNLDQHELKLSSIGINLKKVRGLAKSGIKYYLNKDSVSSRAVNDTLDVKDNYVYANGSIKNGNSSGIREALNFSREYMNLARKGFGNGVSSIMKSVGDADISNDAMTFFPQSSSK</sequence>
<gene>
    <name evidence="2" type="ordered locus">CA_C0414</name>
</gene>
<dbReference type="PATRIC" id="fig|272562.8.peg.610"/>